<dbReference type="KEGG" id="tet:TTHERM_00384990"/>
<feature type="compositionally biased region" description="Basic and acidic residues" evidence="2">
    <location>
        <begin position="1358"/>
        <end position="1370"/>
    </location>
</feature>
<keyword evidence="4" id="KW-1185">Reference proteome</keyword>
<feature type="compositionally biased region" description="Polar residues" evidence="2">
    <location>
        <begin position="516"/>
        <end position="527"/>
    </location>
</feature>
<evidence type="ECO:0000313" key="4">
    <source>
        <dbReference type="Proteomes" id="UP000009168"/>
    </source>
</evidence>
<proteinExistence type="predicted"/>
<feature type="region of interest" description="Disordered" evidence="2">
    <location>
        <begin position="1306"/>
        <end position="1384"/>
    </location>
</feature>
<feature type="compositionally biased region" description="Low complexity" evidence="2">
    <location>
        <begin position="1333"/>
        <end position="1354"/>
    </location>
</feature>
<feature type="coiled-coil region" evidence="1">
    <location>
        <begin position="396"/>
        <end position="437"/>
    </location>
</feature>
<accession>Q23RJ3</accession>
<feature type="region of interest" description="Disordered" evidence="2">
    <location>
        <begin position="498"/>
        <end position="549"/>
    </location>
</feature>
<dbReference type="InParanoid" id="Q23RJ3"/>
<feature type="compositionally biased region" description="Polar residues" evidence="2">
    <location>
        <begin position="498"/>
        <end position="508"/>
    </location>
</feature>
<feature type="region of interest" description="Disordered" evidence="2">
    <location>
        <begin position="578"/>
        <end position="617"/>
    </location>
</feature>
<feature type="coiled-coil region" evidence="1">
    <location>
        <begin position="280"/>
        <end position="370"/>
    </location>
</feature>
<evidence type="ECO:0000313" key="3">
    <source>
        <dbReference type="EMBL" id="EAR99055.3"/>
    </source>
</evidence>
<reference evidence="4" key="1">
    <citation type="journal article" date="2006" name="PLoS Biol.">
        <title>Macronuclear genome sequence of the ciliate Tetrahymena thermophila, a model eukaryote.</title>
        <authorList>
            <person name="Eisen J.A."/>
            <person name="Coyne R.S."/>
            <person name="Wu M."/>
            <person name="Wu D."/>
            <person name="Thiagarajan M."/>
            <person name="Wortman J.R."/>
            <person name="Badger J.H."/>
            <person name="Ren Q."/>
            <person name="Amedeo P."/>
            <person name="Jones K.M."/>
            <person name="Tallon L.J."/>
            <person name="Delcher A.L."/>
            <person name="Salzberg S.L."/>
            <person name="Silva J.C."/>
            <person name="Haas B.J."/>
            <person name="Majoros W.H."/>
            <person name="Farzad M."/>
            <person name="Carlton J.M."/>
            <person name="Smith R.K. Jr."/>
            <person name="Garg J."/>
            <person name="Pearlman R.E."/>
            <person name="Karrer K.M."/>
            <person name="Sun L."/>
            <person name="Manning G."/>
            <person name="Elde N.C."/>
            <person name="Turkewitz A.P."/>
            <person name="Asai D.J."/>
            <person name="Wilkes D.E."/>
            <person name="Wang Y."/>
            <person name="Cai H."/>
            <person name="Collins K."/>
            <person name="Stewart B.A."/>
            <person name="Lee S.R."/>
            <person name="Wilamowska K."/>
            <person name="Weinberg Z."/>
            <person name="Ruzzo W.L."/>
            <person name="Wloga D."/>
            <person name="Gaertig J."/>
            <person name="Frankel J."/>
            <person name="Tsao C.-C."/>
            <person name="Gorovsky M.A."/>
            <person name="Keeling P.J."/>
            <person name="Waller R.F."/>
            <person name="Patron N.J."/>
            <person name="Cherry J.M."/>
            <person name="Stover N.A."/>
            <person name="Krieger C.J."/>
            <person name="del Toro C."/>
            <person name="Ryder H.F."/>
            <person name="Williamson S.C."/>
            <person name="Barbeau R.A."/>
            <person name="Hamilton E.P."/>
            <person name="Orias E."/>
        </authorList>
    </citation>
    <scope>NUCLEOTIDE SEQUENCE [LARGE SCALE GENOMIC DNA]</scope>
    <source>
        <strain evidence="4">SB210</strain>
    </source>
</reference>
<dbReference type="RefSeq" id="XP_001019300.3">
    <property type="nucleotide sequence ID" value="XM_001019300.3"/>
</dbReference>
<sequence>MSRDKTLTLQNKQARFQKDYVLENYMDGSLSEENDEEDQEEDQFIKGMKIQEKLIFDNKVQNSQKVQFESDQNDSDEDSNQIVDLKNDLKKKMIEKNMLSYDQKDNLEQRKDVDNLLKIGKKQAAKDSVVHKNQQKFNNQVDEQLKKQNLVLKKGPIKSGFDVIASTNQVLKKQYEESVRLEEYDQQFSQKEQKFIEMIDSLKFQNKKKELQIVQLKESLMQQQKKLNGDNYGQSQIFNVSVHANNSNILFNSSYYSNKFVTTLNQHSILGCRATSNFILKDNEENQKLIQSRIEDLKEQLEDQQKKQFHEETQNETLEFKIKEMQATKVVLQREIQNNQLLLKNYDTQLNDLSEKLEQYEKQESSMKNQCSVMNKFIAADEEQKKEFLNKRKGNYECYKMDIKDALQEHNQIQQQIEKATIQIEKMKLEIEELDYHAKVKRQQTQQSSEILSILENFDLLCDVFIYNDPSISNIMEIENAYELTNKKKVVGFHQPQVANNNDAVSQKQNKKRKAQNSNHNNADQVANSNSTNNVSNNNPPSLPNKDNSQIPQVIQSQTPNTQQLSALPPGVIQRIQSNFNSKDNSPSSRSKTKTNEENPNDQLKSKQSNANGSSLNKSFTTLSKEVETNQDLQKSKEGSQVCIEEPKVDQDPEELDQAEIIEQNIPKYKQGDIILRLTQFYAFHRNDVEKAVNQVIQTFKSYNNDHDTLKTRIVDLSIQKKNYTFLYKKYENELLEFKLIYGDIKQQEEEEELQKRINRRLNIYNDNGDQDAESKNLLFTNNKKNNFNEQSNEQIQAFDAQIFEGQLFLFLNESLFRISKTINSVKYIICYSELFKEDMDVQNYYFKNDLFQEIQDILKFSLNTKMIYQEEDVPFIQNKSLDDVEKTANGSNRQSITGDALRNQILVKEQMNEKLTHNQIALARSITQKYQKSTINKLADIKNIFLEKFSPHLKKHDKLDTLLELIRNDIVIMYFCSIEIFLKFTGDIKEKFMREYDVEQIKDDKQIENLYSYALYHLNELRDLGEQNFRAYLRRLINYLEYLLLHIYLQSDKVWYDIKAYDPNFFLQDSKKAQQQQKKKTKRTWREKLVSNKIKAYEDYLGLELEKNENLNASMGVLLKEQITHFLNSDGQKSDQVSDSEEKQFFEEKRDNLKFPKVAVKLEQKRKPYELLKEERDDENSTDNTNATSKFVENIFNQNETHKQEKQIVRIDKEKMKDELQRCIGIKKNFQRMIQEADLSALSKTQGTNHNSSYINSSSLKLTSASLVKTEENQSVHNQNYPFSKVFYTYKAKQFKQPLLHQRNSQVNQSLQNNKKEEPSQQNNVQKRSKRSVSYQQSNQNNNNNSSQDNLNQMPSTERKIKTSQETKKYEHKKQQSLPIIKNQNIQLSASQRNISKYLLPHQRHITNPSAQSIRYDPNSSRITDNKSEAGFTKKNSLAGIPLSEFNGLSSQGTLLHKGDSQQSFSKKSLNKQQIGGYQLEDLLGKQIINAGSEHDIIHSGILSDDFNKNKSIFPNIPSNSNYNYHQFANKDSSVLI</sequence>
<dbReference type="HOGENOM" id="CLU_264571_0_0_1"/>
<gene>
    <name evidence="3" type="ORF">TTHERM_00384990</name>
</gene>
<protein>
    <submittedName>
        <fullName evidence="3">Uncharacterized protein</fullName>
    </submittedName>
</protein>
<feature type="coiled-coil region" evidence="1">
    <location>
        <begin position="199"/>
        <end position="226"/>
    </location>
</feature>
<feature type="compositionally biased region" description="Low complexity" evidence="2">
    <location>
        <begin position="528"/>
        <end position="549"/>
    </location>
</feature>
<dbReference type="EMBL" id="GG662644">
    <property type="protein sequence ID" value="EAR99055.3"/>
    <property type="molecule type" value="Genomic_DNA"/>
</dbReference>
<feature type="compositionally biased region" description="Polar residues" evidence="2">
    <location>
        <begin position="601"/>
        <end position="617"/>
    </location>
</feature>
<organism evidence="3 4">
    <name type="scientific">Tetrahymena thermophila (strain SB210)</name>
    <dbReference type="NCBI Taxonomy" id="312017"/>
    <lineage>
        <taxon>Eukaryota</taxon>
        <taxon>Sar</taxon>
        <taxon>Alveolata</taxon>
        <taxon>Ciliophora</taxon>
        <taxon>Intramacronucleata</taxon>
        <taxon>Oligohymenophorea</taxon>
        <taxon>Hymenostomatida</taxon>
        <taxon>Tetrahymenina</taxon>
        <taxon>Tetrahymenidae</taxon>
        <taxon>Tetrahymena</taxon>
    </lineage>
</organism>
<dbReference type="GeneID" id="7825966"/>
<dbReference type="Proteomes" id="UP000009168">
    <property type="component" value="Unassembled WGS sequence"/>
</dbReference>
<evidence type="ECO:0000256" key="1">
    <source>
        <dbReference type="SAM" id="Coils"/>
    </source>
</evidence>
<name>Q23RJ3_TETTS</name>
<evidence type="ECO:0000256" key="2">
    <source>
        <dbReference type="SAM" id="MobiDB-lite"/>
    </source>
</evidence>
<feature type="compositionally biased region" description="Polar residues" evidence="2">
    <location>
        <begin position="578"/>
        <end position="590"/>
    </location>
</feature>
<keyword evidence="1" id="KW-0175">Coiled coil</keyword>